<dbReference type="GO" id="GO:0006412">
    <property type="term" value="P:translation"/>
    <property type="evidence" value="ECO:0007669"/>
    <property type="project" value="InterPro"/>
</dbReference>
<dbReference type="InterPro" id="IPR004044">
    <property type="entry name" value="KH_dom_type_2"/>
</dbReference>
<sequence>MASKNIEELLREQKIQAILDKTLKERFKGKLISKVEYFKVSMGTKVIIYCARPRLVLGRANENLDEIKKIVENIANVKDPNIEVIGVENPLLDSEIVADLIASQIERYGNRAIRRIMQRVMEQVMQAGALGIEVRVTGKIIGDRSSTIREQKGYIKKSGELNKIIGKSIRHAKLPSGVIGVQVRILKPTDKLPDRINIKDLSEIKPEELEKIDPSLLEKLAKQGQ</sequence>
<protein>
    <submittedName>
        <fullName evidence="8">30S ribosomal protein S3</fullName>
    </submittedName>
</protein>
<comment type="caution">
    <text evidence="8">The sequence shown here is derived from an EMBL/GenBank/DDBJ whole genome shotgun (WGS) entry which is preliminary data.</text>
</comment>
<dbReference type="Gene3D" id="3.30.300.20">
    <property type="match status" value="1"/>
</dbReference>
<dbReference type="Pfam" id="PF00189">
    <property type="entry name" value="Ribosomal_S3_C"/>
    <property type="match status" value="1"/>
</dbReference>
<evidence type="ECO:0000313" key="8">
    <source>
        <dbReference type="EMBL" id="PVU68703.1"/>
    </source>
</evidence>
<dbReference type="InterPro" id="IPR057258">
    <property type="entry name" value="Ribosomal_uS3"/>
</dbReference>
<dbReference type="Pfam" id="PF07650">
    <property type="entry name" value="KH_2"/>
    <property type="match status" value="1"/>
</dbReference>
<organism evidence="8">
    <name type="scientific">Nanobsidianus stetteri</name>
    <dbReference type="NCBI Taxonomy" id="1294122"/>
    <lineage>
        <taxon>Archaea</taxon>
        <taxon>Nanobdellota</taxon>
        <taxon>Candidatus Nanoarchaeia</taxon>
        <taxon>Nanoarchaeales</taxon>
        <taxon>Nanopusillaceae</taxon>
        <taxon>Candidatus Nanobsidianus</taxon>
    </lineage>
</organism>
<dbReference type="GO" id="GO:0003735">
    <property type="term" value="F:structural constituent of ribosome"/>
    <property type="evidence" value="ECO:0007669"/>
    <property type="project" value="InterPro"/>
</dbReference>
<dbReference type="NCBIfam" id="NF003219">
    <property type="entry name" value="PRK04191.1"/>
    <property type="match status" value="1"/>
</dbReference>
<reference evidence="8" key="1">
    <citation type="journal article" date="2015" name="Appl. Environ. Microbiol.">
        <title>Nanoarchaeota, Their Sulfolobales Host, and Nanoarchaeota Virus Distribution across Yellowstone National Park Hot Springs.</title>
        <authorList>
            <person name="Munson-McGee J.H."/>
            <person name="Field E.K."/>
            <person name="Bateson M."/>
            <person name="Rooney C."/>
            <person name="Stepanauskas R."/>
            <person name="Young M.J."/>
        </authorList>
    </citation>
    <scope>NUCLEOTIDE SEQUENCE [LARGE SCALE GENOMIC DNA]</scope>
    <source>
        <strain evidence="8">SCGC AB-777_F03</strain>
    </source>
</reference>
<reference evidence="7" key="4">
    <citation type="submission" date="2021-11" db="EMBL/GenBank/DDBJ databases">
        <authorList>
            <person name="Munson-Mcgee J."/>
            <person name="Field E."/>
            <person name="Bateson M."/>
            <person name="Rooney C."/>
            <person name="Stepanauskas R."/>
            <person name="Young M."/>
        </authorList>
    </citation>
    <scope>NUCLEOTIDE SEQUENCE</scope>
    <source>
        <strain evidence="7">SCGC AB-777_F03</strain>
    </source>
</reference>
<evidence type="ECO:0000256" key="3">
    <source>
        <dbReference type="ARBA" id="ARBA00022980"/>
    </source>
</evidence>
<dbReference type="PROSITE" id="PS50823">
    <property type="entry name" value="KH_TYPE_2"/>
    <property type="match status" value="1"/>
</dbReference>
<dbReference type="SUPFAM" id="SSF54814">
    <property type="entry name" value="Prokaryotic type KH domain (KH-domain type II)"/>
    <property type="match status" value="1"/>
</dbReference>
<gene>
    <name evidence="7" type="ORF">DDW03_001465</name>
    <name evidence="8" type="ORF">DDW03_01235</name>
</gene>
<dbReference type="PANTHER" id="PTHR11760:SF32">
    <property type="entry name" value="SMALL RIBOSOMAL SUBUNIT PROTEIN US3"/>
    <property type="match status" value="1"/>
</dbReference>
<keyword evidence="3 8" id="KW-0689">Ribosomal protein</keyword>
<dbReference type="InterPro" id="IPR015946">
    <property type="entry name" value="KH_dom-like_a/b"/>
</dbReference>
<dbReference type="GO" id="GO:0022627">
    <property type="term" value="C:cytosolic small ribosomal subunit"/>
    <property type="evidence" value="ECO:0007669"/>
    <property type="project" value="TreeGrafter"/>
</dbReference>
<name>A0A2T9WLJ3_NANST</name>
<dbReference type="SUPFAM" id="SSF54821">
    <property type="entry name" value="Ribosomal protein S3 C-terminal domain"/>
    <property type="match status" value="1"/>
</dbReference>
<keyword evidence="2 5" id="KW-0694">RNA-binding</keyword>
<reference evidence="8" key="2">
    <citation type="submission" date="2017-05" db="EMBL/GenBank/DDBJ databases">
        <authorList>
            <person name="Song R."/>
            <person name="Chenine A.L."/>
            <person name="Ruprecht R.M."/>
        </authorList>
    </citation>
    <scope>NUCLEOTIDE SEQUENCE</scope>
    <source>
        <strain evidence="8">SCGC AB-777_F03</strain>
    </source>
</reference>
<dbReference type="InterPro" id="IPR036419">
    <property type="entry name" value="Ribosomal_S3_C_sf"/>
</dbReference>
<feature type="domain" description="KH type-2" evidence="6">
    <location>
        <begin position="19"/>
        <end position="88"/>
    </location>
</feature>
<comment type="similarity">
    <text evidence="1">Belongs to the universal ribosomal protein uS3 family.</text>
</comment>
<reference evidence="7" key="3">
    <citation type="submission" date="2017-05" db="EMBL/GenBank/DDBJ databases">
        <authorList>
            <person name="Munson-Mcgee J.H."/>
        </authorList>
    </citation>
    <scope>NUCLEOTIDE SEQUENCE</scope>
    <source>
        <strain evidence="7">SCGC AB-777_F03</strain>
    </source>
</reference>
<dbReference type="Gene3D" id="3.30.1140.32">
    <property type="entry name" value="Ribosomal protein S3, C-terminal domain"/>
    <property type="match status" value="1"/>
</dbReference>
<evidence type="ECO:0000256" key="5">
    <source>
        <dbReference type="PROSITE-ProRule" id="PRU00118"/>
    </source>
</evidence>
<evidence type="ECO:0000313" key="7">
    <source>
        <dbReference type="EMBL" id="MCC5447066.1"/>
    </source>
</evidence>
<evidence type="ECO:0000256" key="4">
    <source>
        <dbReference type="ARBA" id="ARBA00023274"/>
    </source>
</evidence>
<accession>A0A2T9WLJ3</accession>
<evidence type="ECO:0000259" key="6">
    <source>
        <dbReference type="PROSITE" id="PS50823"/>
    </source>
</evidence>
<dbReference type="InterPro" id="IPR001351">
    <property type="entry name" value="Ribosomal_uS3_C"/>
</dbReference>
<evidence type="ECO:0000256" key="1">
    <source>
        <dbReference type="ARBA" id="ARBA00010761"/>
    </source>
</evidence>
<dbReference type="RefSeq" id="WP_228615294.1">
    <property type="nucleotide sequence ID" value="NZ_QEFP02000007.1"/>
</dbReference>
<dbReference type="EMBL" id="QEFP01000004">
    <property type="protein sequence ID" value="PVU68703.1"/>
    <property type="molecule type" value="Genomic_DNA"/>
</dbReference>
<dbReference type="EMBL" id="QEFP02000007">
    <property type="protein sequence ID" value="MCC5447066.1"/>
    <property type="molecule type" value="Genomic_DNA"/>
</dbReference>
<dbReference type="PANTHER" id="PTHR11760">
    <property type="entry name" value="30S/40S RIBOSOMAL PROTEIN S3"/>
    <property type="match status" value="1"/>
</dbReference>
<dbReference type="Proteomes" id="UP000245509">
    <property type="component" value="Unassembled WGS sequence"/>
</dbReference>
<proteinExistence type="inferred from homology"/>
<dbReference type="GO" id="GO:0003723">
    <property type="term" value="F:RNA binding"/>
    <property type="evidence" value="ECO:0007669"/>
    <property type="project" value="UniProtKB-UniRule"/>
</dbReference>
<evidence type="ECO:0000256" key="2">
    <source>
        <dbReference type="ARBA" id="ARBA00022884"/>
    </source>
</evidence>
<dbReference type="InterPro" id="IPR009019">
    <property type="entry name" value="KH_sf_prok-type"/>
</dbReference>
<keyword evidence="4" id="KW-0687">Ribonucleoprotein</keyword>
<dbReference type="AlphaFoldDB" id="A0A2T9WLJ3"/>